<proteinExistence type="predicted"/>
<dbReference type="GO" id="GO:0008270">
    <property type="term" value="F:zinc ion binding"/>
    <property type="evidence" value="ECO:0007669"/>
    <property type="project" value="InterPro"/>
</dbReference>
<feature type="compositionally biased region" description="Low complexity" evidence="1">
    <location>
        <begin position="28"/>
        <end position="39"/>
    </location>
</feature>
<dbReference type="InterPro" id="IPR036875">
    <property type="entry name" value="Znf_CCHC_sf"/>
</dbReference>
<dbReference type="Proteomes" id="UP000015103">
    <property type="component" value="Unassembled WGS sequence"/>
</dbReference>
<feature type="region of interest" description="Disordered" evidence="1">
    <location>
        <begin position="304"/>
        <end position="328"/>
    </location>
</feature>
<dbReference type="AlphaFoldDB" id="T1HA83"/>
<feature type="region of interest" description="Disordered" evidence="1">
    <location>
        <begin position="22"/>
        <end position="46"/>
    </location>
</feature>
<dbReference type="EnsemblMetazoa" id="RPRC000938-RA">
    <property type="protein sequence ID" value="RPRC000938-PA"/>
    <property type="gene ID" value="RPRC000938"/>
</dbReference>
<evidence type="ECO:0000313" key="4">
    <source>
        <dbReference type="Proteomes" id="UP000015103"/>
    </source>
</evidence>
<reference evidence="3" key="1">
    <citation type="submission" date="2015-05" db="UniProtKB">
        <authorList>
            <consortium name="EnsemblMetazoa"/>
        </authorList>
    </citation>
    <scope>IDENTIFICATION</scope>
</reference>
<dbReference type="SUPFAM" id="SSF57756">
    <property type="entry name" value="Retrovirus zinc finger-like domains"/>
    <property type="match status" value="1"/>
</dbReference>
<dbReference type="PANTHER" id="PTHR33223">
    <property type="entry name" value="CCHC-TYPE DOMAIN-CONTAINING PROTEIN"/>
    <property type="match status" value="1"/>
</dbReference>
<dbReference type="InterPro" id="IPR001878">
    <property type="entry name" value="Znf_CCHC"/>
</dbReference>
<dbReference type="HOGENOM" id="CLU_071405_0_0_1"/>
<dbReference type="PANTHER" id="PTHR33223:SF6">
    <property type="entry name" value="CCHC-TYPE DOMAIN-CONTAINING PROTEIN"/>
    <property type="match status" value="1"/>
</dbReference>
<name>T1HA83_RHOPR</name>
<evidence type="ECO:0000313" key="3">
    <source>
        <dbReference type="EnsemblMetazoa" id="RPRC000938-PA"/>
    </source>
</evidence>
<feature type="domain" description="CCHC-type" evidence="2">
    <location>
        <begin position="284"/>
        <end position="299"/>
    </location>
</feature>
<evidence type="ECO:0000256" key="1">
    <source>
        <dbReference type="SAM" id="MobiDB-lite"/>
    </source>
</evidence>
<dbReference type="GO" id="GO:0003676">
    <property type="term" value="F:nucleic acid binding"/>
    <property type="evidence" value="ECO:0007669"/>
    <property type="project" value="InterPro"/>
</dbReference>
<dbReference type="OMA" id="RACKLAN"/>
<protein>
    <recommendedName>
        <fullName evidence="2">CCHC-type domain-containing protein</fullName>
    </recommendedName>
</protein>
<accession>T1HA83</accession>
<dbReference type="SMART" id="SM00343">
    <property type="entry name" value="ZnF_C2HC"/>
    <property type="match status" value="2"/>
</dbReference>
<dbReference type="PROSITE" id="PS50158">
    <property type="entry name" value="ZF_CCHC"/>
    <property type="match status" value="2"/>
</dbReference>
<feature type="domain" description="CCHC-type" evidence="2">
    <location>
        <begin position="248"/>
        <end position="263"/>
    </location>
</feature>
<dbReference type="EMBL" id="ACPB03024529">
    <property type="status" value="NOT_ANNOTATED_CDS"/>
    <property type="molecule type" value="Genomic_DNA"/>
</dbReference>
<dbReference type="STRING" id="13249.T1HA83"/>
<dbReference type="Pfam" id="PF19259">
    <property type="entry name" value="Ty3_capsid"/>
    <property type="match status" value="1"/>
</dbReference>
<organism evidence="3 4">
    <name type="scientific">Rhodnius prolixus</name>
    <name type="common">Triatomid bug</name>
    <dbReference type="NCBI Taxonomy" id="13249"/>
    <lineage>
        <taxon>Eukaryota</taxon>
        <taxon>Metazoa</taxon>
        <taxon>Ecdysozoa</taxon>
        <taxon>Arthropoda</taxon>
        <taxon>Hexapoda</taxon>
        <taxon>Insecta</taxon>
        <taxon>Pterygota</taxon>
        <taxon>Neoptera</taxon>
        <taxon>Paraneoptera</taxon>
        <taxon>Hemiptera</taxon>
        <taxon>Heteroptera</taxon>
        <taxon>Panheteroptera</taxon>
        <taxon>Cimicomorpha</taxon>
        <taxon>Reduviidae</taxon>
        <taxon>Triatominae</taxon>
        <taxon>Rhodnius</taxon>
    </lineage>
</organism>
<keyword evidence="4" id="KW-1185">Reference proteome</keyword>
<dbReference type="InParanoid" id="T1HA83"/>
<dbReference type="eggNOG" id="ENOG502SC2G">
    <property type="taxonomic scope" value="Eukaryota"/>
</dbReference>
<dbReference type="Pfam" id="PF00098">
    <property type="entry name" value="zf-CCHC"/>
    <property type="match status" value="2"/>
</dbReference>
<evidence type="ECO:0000259" key="2">
    <source>
        <dbReference type="PROSITE" id="PS50158"/>
    </source>
</evidence>
<sequence length="328" mass="36153">MAKEIAELKAEVENLRRKMEALQMAATSSRSSSLGESSSGPKKELGLQTLIPSWGGGEEEEDVDTFLQHVEIVAATGGWSEQEKMLICRSKLTGPAKACIAVHPELLKPSARYQQYTQVLRRRFEGSSTPEQRLVQLTSIGQRPGEEVREFADRCRKLGEQAMPKTQSEEEAAWARGHFERIVTAAFIKGLKPEIRLQLQFDPPTSFQEAINKATRVSEALAEDKTSKDVWAIRRGQSRGEALRRRQCFRCRRGGHFARDCPEGRGAQSERGRGVVSSSSRGMCFVCGSTGHFARECPRRATRAVYTSEVEPSGGAPKAGASTDAPPS</sequence>
<dbReference type="VEuPathDB" id="VectorBase:RPRC000938"/>
<dbReference type="InterPro" id="IPR045358">
    <property type="entry name" value="Ty3_capsid"/>
</dbReference>
<dbReference type="Gene3D" id="4.10.60.10">
    <property type="entry name" value="Zinc finger, CCHC-type"/>
    <property type="match status" value="2"/>
</dbReference>